<keyword evidence="3" id="KW-1185">Reference proteome</keyword>
<reference evidence="2" key="1">
    <citation type="submission" date="2023-07" db="EMBL/GenBank/DDBJ databases">
        <authorList>
            <consortium name="CYATHOMIX"/>
        </authorList>
    </citation>
    <scope>NUCLEOTIDE SEQUENCE</scope>
    <source>
        <strain evidence="2">N/A</strain>
    </source>
</reference>
<accession>A0AA36GHD4</accession>
<evidence type="ECO:0000313" key="2">
    <source>
        <dbReference type="EMBL" id="CAJ0591398.1"/>
    </source>
</evidence>
<organism evidence="2 3">
    <name type="scientific">Cylicocyclus nassatus</name>
    <name type="common">Nematode worm</name>
    <dbReference type="NCBI Taxonomy" id="53992"/>
    <lineage>
        <taxon>Eukaryota</taxon>
        <taxon>Metazoa</taxon>
        <taxon>Ecdysozoa</taxon>
        <taxon>Nematoda</taxon>
        <taxon>Chromadorea</taxon>
        <taxon>Rhabditida</taxon>
        <taxon>Rhabditina</taxon>
        <taxon>Rhabditomorpha</taxon>
        <taxon>Strongyloidea</taxon>
        <taxon>Strongylidae</taxon>
        <taxon>Cylicocyclus</taxon>
    </lineage>
</organism>
<feature type="compositionally biased region" description="Basic and acidic residues" evidence="1">
    <location>
        <begin position="178"/>
        <end position="190"/>
    </location>
</feature>
<sequence length="692" mass="78538">MVIEEMASRSSRSNIHNAILFSALQIYTSIDHELVEHCFETFQVTQKFICITHSVNAAQYLLVEMMARGVSLSRTTEGKSYLLETDIPADIPDLLNETIRTFSEAREEVHASELLGQPLDVASQAPGGQEEPGSEKSSSSLFLSPEKQLSKETESPAKTSSSSYQISPEKQPSTSGSEDTRPRKKTEEKDLNKYFLVPGKKLLELFHLSRCECSENASTESVWLKGFASAPVIYYTTAGSTTETRRWEGQDRLGPTLHEKVFIGNVISCVANVTTGTRISKQLQWAKEVNVALPGKTTFYDMFEEMRPVIKYVYDKREELVIQEIESIYEAEGQPRAWDIAVDGAYDSRGHTAAFCKVLAVDLKTNLCVHTEVLHRSETGGVSGRMEKEGFRRLLRWFHSRNITLRSVSTDRSAMYGNEIRQFNSDFNTDIQWYLDPWHINKRIHNHLRPIIRLRGCTNLKDWISPLKAHLYHAVREGARAQNAQFTRHIFNTCLYHLAGIHEWNQDVNTGPITRCDHQEWPQGQKPIIALGSQAHEKLKALVLEKELQEDLARMSPFGGTSQCESKKALDRVYCPKEIYLPITTYPTYVMLSTLHMNELRLAEMRGERIVERSTMTIRKYSDIPKEIPYKTPVEHIWRKEILVEYMSLRSGRSESSTDQPSTSGQPTSAPPSTSGQESDVPSSTRKGSDED</sequence>
<evidence type="ECO:0000256" key="1">
    <source>
        <dbReference type="SAM" id="MobiDB-lite"/>
    </source>
</evidence>
<dbReference type="PANTHER" id="PTHR31751">
    <property type="entry name" value="SI:CH211-108C17.2-RELATED-RELATED"/>
    <property type="match status" value="1"/>
</dbReference>
<dbReference type="EMBL" id="CATQJL010000001">
    <property type="protein sequence ID" value="CAJ0591398.1"/>
    <property type="molecule type" value="Genomic_DNA"/>
</dbReference>
<comment type="caution">
    <text evidence="2">The sequence shown here is derived from an EMBL/GenBank/DDBJ whole genome shotgun (WGS) entry which is preliminary data.</text>
</comment>
<protein>
    <submittedName>
        <fullName evidence="2">Uncharacterized protein</fullName>
    </submittedName>
</protein>
<feature type="region of interest" description="Disordered" evidence="1">
    <location>
        <begin position="650"/>
        <end position="692"/>
    </location>
</feature>
<proteinExistence type="predicted"/>
<feature type="compositionally biased region" description="Polar residues" evidence="1">
    <location>
        <begin position="654"/>
        <end position="686"/>
    </location>
</feature>
<feature type="compositionally biased region" description="Polar residues" evidence="1">
    <location>
        <begin position="156"/>
        <end position="177"/>
    </location>
</feature>
<evidence type="ECO:0000313" key="3">
    <source>
        <dbReference type="Proteomes" id="UP001176961"/>
    </source>
</evidence>
<feature type="compositionally biased region" description="Low complexity" evidence="1">
    <location>
        <begin position="128"/>
        <end position="147"/>
    </location>
</feature>
<dbReference type="Proteomes" id="UP001176961">
    <property type="component" value="Unassembled WGS sequence"/>
</dbReference>
<name>A0AA36GHD4_CYLNA</name>
<feature type="region of interest" description="Disordered" evidence="1">
    <location>
        <begin position="114"/>
        <end position="190"/>
    </location>
</feature>
<dbReference type="AlphaFoldDB" id="A0AA36GHD4"/>
<gene>
    <name evidence="2" type="ORF">CYNAS_LOCUS3381</name>
</gene>
<dbReference type="PANTHER" id="PTHR31751:SF42">
    <property type="entry name" value="PROTEIN CBG10204"/>
    <property type="match status" value="1"/>
</dbReference>